<dbReference type="InterPro" id="IPR004871">
    <property type="entry name" value="RSE1/DDB1/CPSF1_C"/>
</dbReference>
<reference evidence="2 3" key="1">
    <citation type="journal article" date="2020" name="Nature">
        <title>Six reference-quality genomes reveal evolution of bat adaptations.</title>
        <authorList>
            <person name="Jebb D."/>
            <person name="Huang Z."/>
            <person name="Pippel M."/>
            <person name="Hughes G.M."/>
            <person name="Lavrichenko K."/>
            <person name="Devanna P."/>
            <person name="Winkler S."/>
            <person name="Jermiin L.S."/>
            <person name="Skirmuntt E.C."/>
            <person name="Katzourakis A."/>
            <person name="Burkitt-Gray L."/>
            <person name="Ray D.A."/>
            <person name="Sullivan K.A.M."/>
            <person name="Roscito J.G."/>
            <person name="Kirilenko B.M."/>
            <person name="Davalos L.M."/>
            <person name="Corthals A.P."/>
            <person name="Power M.L."/>
            <person name="Jones G."/>
            <person name="Ransome R.D."/>
            <person name="Dechmann D.K.N."/>
            <person name="Locatelli A.G."/>
            <person name="Puechmaille S.J."/>
            <person name="Fedrigo O."/>
            <person name="Jarvis E.D."/>
            <person name="Hiller M."/>
            <person name="Vernes S.C."/>
            <person name="Myers E.W."/>
            <person name="Teeling E.C."/>
        </authorList>
    </citation>
    <scope>NUCLEOTIDE SEQUENCE [LARGE SCALE GENOMIC DNA]</scope>
    <source>
        <strain evidence="2">MMyoMyo1</strain>
        <tissue evidence="2">Flight muscle</tissue>
    </source>
</reference>
<comment type="caution">
    <text evidence="2">The sequence shown here is derived from an EMBL/GenBank/DDBJ whole genome shotgun (WGS) entry which is preliminary data.</text>
</comment>
<evidence type="ECO:0000313" key="3">
    <source>
        <dbReference type="Proteomes" id="UP000527355"/>
    </source>
</evidence>
<proteinExistence type="predicted"/>
<keyword evidence="3" id="KW-1185">Reference proteome</keyword>
<dbReference type="AlphaFoldDB" id="A0A7J7Z4S4"/>
<gene>
    <name evidence="2" type="ORF">mMyoMyo1_010503</name>
</gene>
<dbReference type="GO" id="GO:0003676">
    <property type="term" value="F:nucleic acid binding"/>
    <property type="evidence" value="ECO:0007669"/>
    <property type="project" value="InterPro"/>
</dbReference>
<dbReference type="PANTHER" id="PTHR10644">
    <property type="entry name" value="DNA REPAIR/RNA PROCESSING CPSF FAMILY"/>
    <property type="match status" value="1"/>
</dbReference>
<feature type="domain" description="RSE1/DDB1/CPSF1 C-terminal" evidence="1">
    <location>
        <begin position="35"/>
        <end position="116"/>
    </location>
</feature>
<dbReference type="EMBL" id="JABWUV010000003">
    <property type="protein sequence ID" value="KAF6369098.1"/>
    <property type="molecule type" value="Genomic_DNA"/>
</dbReference>
<protein>
    <recommendedName>
        <fullName evidence="1">RSE1/DDB1/CPSF1 C-terminal domain-containing protein</fullName>
    </recommendedName>
</protein>
<dbReference type="VEuPathDB" id="HostDB:GeneID_118653093"/>
<name>A0A7J7Z4S4_MYOMY</name>
<evidence type="ECO:0000313" key="2">
    <source>
        <dbReference type="EMBL" id="KAF6369098.1"/>
    </source>
</evidence>
<evidence type="ECO:0000259" key="1">
    <source>
        <dbReference type="Pfam" id="PF03178"/>
    </source>
</evidence>
<organism evidence="2 3">
    <name type="scientific">Myotis myotis</name>
    <name type="common">Greater mouse-eared bat</name>
    <name type="synonym">Vespertilio myotis</name>
    <dbReference type="NCBI Taxonomy" id="51298"/>
    <lineage>
        <taxon>Eukaryota</taxon>
        <taxon>Metazoa</taxon>
        <taxon>Chordata</taxon>
        <taxon>Craniata</taxon>
        <taxon>Vertebrata</taxon>
        <taxon>Euteleostomi</taxon>
        <taxon>Mammalia</taxon>
        <taxon>Eutheria</taxon>
        <taxon>Laurasiatheria</taxon>
        <taxon>Chiroptera</taxon>
        <taxon>Yangochiroptera</taxon>
        <taxon>Vespertilionidae</taxon>
        <taxon>Myotis</taxon>
    </lineage>
</organism>
<dbReference type="GO" id="GO:0005634">
    <property type="term" value="C:nucleus"/>
    <property type="evidence" value="ECO:0007669"/>
    <property type="project" value="InterPro"/>
</dbReference>
<dbReference type="InterPro" id="IPR050358">
    <property type="entry name" value="RSE1/DDB1/CFT1"/>
</dbReference>
<sequence length="151" mass="17227">MKNISLLHYQEEIKHQSDCQSSEGRQAAEGPSKKSVVRENKHITWFATLDGGIGLLLPMQEKTYQWLLILQNVLTTMLPHYTGLNPCTFWMLYVDSLTLQKTLGSILHRGLLKGYLYLSTIECSELAKNIHTTPDLILDDLLEMDHVSAHF</sequence>
<accession>A0A7J7Z4S4</accession>
<dbReference type="Pfam" id="PF03178">
    <property type="entry name" value="CPSF_A"/>
    <property type="match status" value="1"/>
</dbReference>
<dbReference type="Proteomes" id="UP000527355">
    <property type="component" value="Unassembled WGS sequence"/>
</dbReference>